<dbReference type="OrthoDB" id="7870498at2"/>
<dbReference type="Proteomes" id="UP000007730">
    <property type="component" value="Chromosome"/>
</dbReference>
<dbReference type="InterPro" id="IPR019600">
    <property type="entry name" value="Hemin_uptake_protein_HemP"/>
</dbReference>
<dbReference type="STRING" id="504832.OCA5_c30620"/>
<dbReference type="HOGENOM" id="CLU_178563_3_0_5"/>
<protein>
    <recommendedName>
        <fullName evidence="4">Hemin uptake protein HemP</fullName>
    </recommendedName>
</protein>
<organism evidence="2 3">
    <name type="scientific">Afipia carboxidovorans (strain ATCC 49405 / DSM 1227 / KCTC 32145 / OM5)</name>
    <name type="common">Oligotropha carboxidovorans</name>
    <dbReference type="NCBI Taxonomy" id="504832"/>
    <lineage>
        <taxon>Bacteria</taxon>
        <taxon>Pseudomonadati</taxon>
        <taxon>Pseudomonadota</taxon>
        <taxon>Alphaproteobacteria</taxon>
        <taxon>Hyphomicrobiales</taxon>
        <taxon>Nitrobacteraceae</taxon>
        <taxon>Afipia</taxon>
    </lineage>
</organism>
<evidence type="ECO:0008006" key="4">
    <source>
        <dbReference type="Google" id="ProtNLM"/>
    </source>
</evidence>
<dbReference type="eggNOG" id="COG4256">
    <property type="taxonomic scope" value="Bacteria"/>
</dbReference>
<name>B6JAV2_AFIC5</name>
<dbReference type="Gene3D" id="2.10.70.10">
    <property type="entry name" value="Complement Module, domain 1"/>
    <property type="match status" value="1"/>
</dbReference>
<dbReference type="RefSeq" id="WP_012562056.1">
    <property type="nucleotide sequence ID" value="NC_011386.1"/>
</dbReference>
<feature type="region of interest" description="Disordered" evidence="1">
    <location>
        <begin position="1"/>
        <end position="24"/>
    </location>
</feature>
<gene>
    <name evidence="2" type="ordered locus">OCA5_c30620</name>
</gene>
<evidence type="ECO:0000313" key="3">
    <source>
        <dbReference type="Proteomes" id="UP000007730"/>
    </source>
</evidence>
<dbReference type="EMBL" id="CP002826">
    <property type="protein sequence ID" value="AEI07746.1"/>
    <property type="molecule type" value="Genomic_DNA"/>
</dbReference>
<sequence length="70" mass="8004">MKKAPTKLMNDTTDQTPRPSVDTSTRQVLINGNRMDSADLFRSARELLISHGEETYRLRLTSQNKLILTK</sequence>
<evidence type="ECO:0000256" key="1">
    <source>
        <dbReference type="SAM" id="MobiDB-lite"/>
    </source>
</evidence>
<dbReference type="KEGG" id="ocg:OCA5_c30620"/>
<dbReference type="AlphaFoldDB" id="B6JAV2"/>
<dbReference type="PATRIC" id="fig|504832.7.peg.3228"/>
<evidence type="ECO:0000313" key="2">
    <source>
        <dbReference type="EMBL" id="AEI07746.1"/>
    </source>
</evidence>
<reference evidence="2 3" key="1">
    <citation type="journal article" date="2011" name="J. Bacteriol.">
        <title>Complete genome sequences of the chemolithoautotrophic Oligotropha carboxidovorans strains OM4 and OM5.</title>
        <authorList>
            <person name="Volland S."/>
            <person name="Rachinger M."/>
            <person name="Strittmatter A."/>
            <person name="Daniel R."/>
            <person name="Gottschalk G."/>
            <person name="Meyer O."/>
        </authorList>
    </citation>
    <scope>NUCLEOTIDE SEQUENCE [LARGE SCALE GENOMIC DNA]</scope>
    <source>
        <strain evidence="3">ATCC 49405 / DSM 1227 / KCTC 32145 / OM5</strain>
    </source>
</reference>
<feature type="compositionally biased region" description="Polar residues" evidence="1">
    <location>
        <begin position="9"/>
        <end position="24"/>
    </location>
</feature>
<dbReference type="Pfam" id="PF10636">
    <property type="entry name" value="hemP"/>
    <property type="match status" value="1"/>
</dbReference>
<keyword evidence="3" id="KW-1185">Reference proteome</keyword>
<dbReference type="KEGG" id="oca:OCAR_4889"/>
<accession>B6JAV2</accession>
<proteinExistence type="predicted"/>